<dbReference type="InterPro" id="IPR050170">
    <property type="entry name" value="TruD_pseudoU_synthase"/>
</dbReference>
<evidence type="ECO:0000256" key="3">
    <source>
        <dbReference type="ARBA" id="ARBA00023235"/>
    </source>
</evidence>
<sequence length="348" mass="38299">MPECQIPGWTSVRALPRAHGEPLGQGRIRAAPADFEVEEILGFEPDGEGDHLLLWVRKTGANTEWVARKLAGLLRVPSSAVGYAGLKDRHAITLQWFSVPRPRNGCPGWASLAPLGIEVLSERPHRRKLKRGALVGNRFRLLIRDFFPPQDALEARLGRISDQGAPDYFGEQRFGHEDGNLRGAHALLTGQASRVSRHERGLWLSAARSQIFNEVLAERVRRGNWAQPQPGDCLQLDGSHSYFLADDIDDTLTARAAAMDLHPTGPLWGEGEPPTGGAVRALECAVAAPFGPWLSGLAGYGMRQERRSLRLRVRDLVATRSSEGLRLELTLPAGTYATTVLREILDWG</sequence>
<feature type="domain" description="TRUD" evidence="5">
    <location>
        <begin position="164"/>
        <end position="311"/>
    </location>
</feature>
<evidence type="ECO:0000256" key="4">
    <source>
        <dbReference type="HAMAP-Rule" id="MF_01082"/>
    </source>
</evidence>
<keyword evidence="3 4" id="KW-0413">Isomerase</keyword>
<comment type="caution">
    <text evidence="6">The sequence shown here is derived from an EMBL/GenBank/DDBJ whole genome shotgun (WGS) entry which is preliminary data.</text>
</comment>
<feature type="active site" description="Nucleophile" evidence="4">
    <location>
        <position position="88"/>
    </location>
</feature>
<dbReference type="HAMAP" id="MF_01082">
    <property type="entry name" value="TruD"/>
    <property type="match status" value="1"/>
</dbReference>
<keyword evidence="2 4" id="KW-0819">tRNA processing</keyword>
<dbReference type="GO" id="GO:0031119">
    <property type="term" value="P:tRNA pseudouridine synthesis"/>
    <property type="evidence" value="ECO:0007669"/>
    <property type="project" value="UniProtKB-UniRule"/>
</dbReference>
<comment type="similarity">
    <text evidence="1 4">Belongs to the pseudouridine synthase TruD family.</text>
</comment>
<dbReference type="AlphaFoldDB" id="A0A6M0K379"/>
<dbReference type="PROSITE" id="PS50984">
    <property type="entry name" value="TRUD"/>
    <property type="match status" value="1"/>
</dbReference>
<dbReference type="GO" id="GO:0005829">
    <property type="term" value="C:cytosol"/>
    <property type="evidence" value="ECO:0007669"/>
    <property type="project" value="TreeGrafter"/>
</dbReference>
<evidence type="ECO:0000259" key="5">
    <source>
        <dbReference type="PROSITE" id="PS50984"/>
    </source>
</evidence>
<comment type="catalytic activity">
    <reaction evidence="4">
        <text>uridine(13) in tRNA = pseudouridine(13) in tRNA</text>
        <dbReference type="Rhea" id="RHEA:42540"/>
        <dbReference type="Rhea" id="RHEA-COMP:10105"/>
        <dbReference type="Rhea" id="RHEA-COMP:10106"/>
        <dbReference type="ChEBI" id="CHEBI:65314"/>
        <dbReference type="ChEBI" id="CHEBI:65315"/>
        <dbReference type="EC" id="5.4.99.27"/>
    </reaction>
</comment>
<dbReference type="Gene3D" id="3.30.2350.20">
    <property type="entry name" value="TruD, catalytic domain"/>
    <property type="match status" value="1"/>
</dbReference>
<accession>A0A6M0K379</accession>
<dbReference type="Gene3D" id="3.30.2340.10">
    <property type="entry name" value="TruD, insertion domain"/>
    <property type="match status" value="1"/>
</dbReference>
<proteinExistence type="inferred from homology"/>
<name>A0A6M0K379_9GAMM</name>
<keyword evidence="7" id="KW-1185">Reference proteome</keyword>
<dbReference type="PROSITE" id="PS01268">
    <property type="entry name" value="UPF0024"/>
    <property type="match status" value="1"/>
</dbReference>
<comment type="function">
    <text evidence="4">Responsible for synthesis of pseudouridine from uracil-13 in transfer RNAs.</text>
</comment>
<evidence type="ECO:0000256" key="2">
    <source>
        <dbReference type="ARBA" id="ARBA00022694"/>
    </source>
</evidence>
<dbReference type="PANTHER" id="PTHR47811">
    <property type="entry name" value="TRNA PSEUDOURIDINE SYNTHASE D"/>
    <property type="match status" value="1"/>
</dbReference>
<reference evidence="6 7" key="1">
    <citation type="submission" date="2020-02" db="EMBL/GenBank/DDBJ databases">
        <title>Genome sequences of Thiorhodococcus mannitoliphagus and Thiorhodococcus minor, purple sulfur photosynthetic bacteria in the gammaproteobacterial family, Chromatiaceae.</title>
        <authorList>
            <person name="Aviles F.A."/>
            <person name="Meyer T.E."/>
            <person name="Kyndt J.A."/>
        </authorList>
    </citation>
    <scope>NUCLEOTIDE SEQUENCE [LARGE SCALE GENOMIC DNA]</scope>
    <source>
        <strain evidence="6 7">DSM 11518</strain>
    </source>
</reference>
<dbReference type="Proteomes" id="UP000483379">
    <property type="component" value="Unassembled WGS sequence"/>
</dbReference>
<dbReference type="GO" id="GO:0160150">
    <property type="term" value="F:tRNA pseudouridine(13) synthase activity"/>
    <property type="evidence" value="ECO:0007669"/>
    <property type="project" value="UniProtKB-EC"/>
</dbReference>
<dbReference type="InterPro" id="IPR020103">
    <property type="entry name" value="PsdUridine_synth_cat_dom_sf"/>
</dbReference>
<organism evidence="6 7">
    <name type="scientific">Thiorhodococcus minor</name>
    <dbReference type="NCBI Taxonomy" id="57489"/>
    <lineage>
        <taxon>Bacteria</taxon>
        <taxon>Pseudomonadati</taxon>
        <taxon>Pseudomonadota</taxon>
        <taxon>Gammaproteobacteria</taxon>
        <taxon>Chromatiales</taxon>
        <taxon>Chromatiaceae</taxon>
        <taxon>Thiorhodococcus</taxon>
    </lineage>
</organism>
<dbReference type="EMBL" id="JAAIJQ010000080">
    <property type="protein sequence ID" value="NEV64248.1"/>
    <property type="molecule type" value="Genomic_DNA"/>
</dbReference>
<dbReference type="NCBIfam" id="NF002153">
    <property type="entry name" value="PRK00984.1-2"/>
    <property type="match status" value="1"/>
</dbReference>
<dbReference type="InterPro" id="IPR042214">
    <property type="entry name" value="TruD_catalytic"/>
</dbReference>
<dbReference type="InterPro" id="IPR020119">
    <property type="entry name" value="PsdUridine_synth_TruD_CS"/>
</dbReference>
<evidence type="ECO:0000313" key="6">
    <source>
        <dbReference type="EMBL" id="NEV64248.1"/>
    </source>
</evidence>
<dbReference type="InterPro" id="IPR011760">
    <property type="entry name" value="PsdUridine_synth_TruD_insert"/>
</dbReference>
<evidence type="ECO:0000256" key="1">
    <source>
        <dbReference type="ARBA" id="ARBA00007953"/>
    </source>
</evidence>
<protein>
    <recommendedName>
        <fullName evidence="4">tRNA pseudouridine synthase D</fullName>
        <ecNumber evidence="4">5.4.99.27</ecNumber>
    </recommendedName>
    <alternativeName>
        <fullName evidence="4">tRNA pseudouridine(13) synthase</fullName>
    </alternativeName>
    <alternativeName>
        <fullName evidence="4">tRNA pseudouridylate synthase D</fullName>
    </alternativeName>
    <alternativeName>
        <fullName evidence="4">tRNA-uridine isomerase D</fullName>
    </alternativeName>
</protein>
<dbReference type="InterPro" id="IPR043165">
    <property type="entry name" value="TruD_insert_sf"/>
</dbReference>
<dbReference type="GO" id="GO:0003723">
    <property type="term" value="F:RNA binding"/>
    <property type="evidence" value="ECO:0007669"/>
    <property type="project" value="InterPro"/>
</dbReference>
<dbReference type="SUPFAM" id="SSF55120">
    <property type="entry name" value="Pseudouridine synthase"/>
    <property type="match status" value="1"/>
</dbReference>
<dbReference type="PANTHER" id="PTHR47811:SF1">
    <property type="entry name" value="TRNA PSEUDOURIDINE SYNTHASE D"/>
    <property type="match status" value="1"/>
</dbReference>
<gene>
    <name evidence="4 6" type="primary">truD</name>
    <name evidence="6" type="ORF">G3446_20560</name>
</gene>
<dbReference type="InterPro" id="IPR001656">
    <property type="entry name" value="PsdUridine_synth_TruD"/>
</dbReference>
<dbReference type="Pfam" id="PF01142">
    <property type="entry name" value="TruD"/>
    <property type="match status" value="2"/>
</dbReference>
<dbReference type="EC" id="5.4.99.27" evidence="4"/>
<evidence type="ECO:0000313" key="7">
    <source>
        <dbReference type="Proteomes" id="UP000483379"/>
    </source>
</evidence>